<dbReference type="AlphaFoldDB" id="A0A0D9QLX3"/>
<dbReference type="OMA" id="MNHYWCD"/>
<protein>
    <submittedName>
        <fullName evidence="2">Uncharacterized protein</fullName>
    </submittedName>
</protein>
<dbReference type="RefSeq" id="XP_012336662.1">
    <property type="nucleotide sequence ID" value="XM_012481239.1"/>
</dbReference>
<dbReference type="VEuPathDB" id="PlasmoDB:AK88_03628"/>
<dbReference type="Proteomes" id="UP000054561">
    <property type="component" value="Unassembled WGS sequence"/>
</dbReference>
<dbReference type="GeneID" id="24268942"/>
<evidence type="ECO:0000313" key="2">
    <source>
        <dbReference type="EMBL" id="KJP86716.1"/>
    </source>
</evidence>
<keyword evidence="1" id="KW-1133">Transmembrane helix</keyword>
<reference evidence="2 3" key="1">
    <citation type="submission" date="2014-03" db="EMBL/GenBank/DDBJ databases">
        <title>The Genome Sequence of Plasmodium fragile nilgiri.</title>
        <authorList>
            <consortium name="The Broad Institute Genomics Platform"/>
            <consortium name="The Broad Institute Genome Sequencing Center for Infectious Disease"/>
            <person name="Neafsey D."/>
            <person name="Duraisingh M."/>
            <person name="Young S.K."/>
            <person name="Zeng Q."/>
            <person name="Gargeya S."/>
            <person name="Abouelleil A."/>
            <person name="Alvarado L."/>
            <person name="Chapman S.B."/>
            <person name="Gainer-Dewar J."/>
            <person name="Goldberg J."/>
            <person name="Griggs A."/>
            <person name="Gujja S."/>
            <person name="Hansen M."/>
            <person name="Howarth C."/>
            <person name="Imamovic A."/>
            <person name="Larimer J."/>
            <person name="Pearson M."/>
            <person name="Poon T.W."/>
            <person name="Priest M."/>
            <person name="Roberts A."/>
            <person name="Saif S."/>
            <person name="Shea T."/>
            <person name="Sykes S."/>
            <person name="Wortman J."/>
            <person name="Nusbaum C."/>
            <person name="Birren B."/>
        </authorList>
    </citation>
    <scope>NUCLEOTIDE SEQUENCE [LARGE SCALE GENOMIC DNA]</scope>
    <source>
        <strain evidence="3">nilgiri</strain>
    </source>
</reference>
<gene>
    <name evidence="2" type="ORF">AK88_03628</name>
</gene>
<keyword evidence="1" id="KW-0812">Transmembrane</keyword>
<evidence type="ECO:0000313" key="3">
    <source>
        <dbReference type="Proteomes" id="UP000054561"/>
    </source>
</evidence>
<feature type="transmembrane region" description="Helical" evidence="1">
    <location>
        <begin position="40"/>
        <end position="58"/>
    </location>
</feature>
<name>A0A0D9QLX3_PLAFR</name>
<dbReference type="Pfam" id="PF09688">
    <property type="entry name" value="Wx5_PLAF3D7"/>
    <property type="match status" value="1"/>
</dbReference>
<dbReference type="OrthoDB" id="374683at2759"/>
<dbReference type="InterPro" id="IPR006496">
    <property type="entry name" value="CHP01606_Plasmodium_spp"/>
</dbReference>
<organism evidence="2 3">
    <name type="scientific">Plasmodium fragile</name>
    <dbReference type="NCBI Taxonomy" id="5857"/>
    <lineage>
        <taxon>Eukaryota</taxon>
        <taxon>Sar</taxon>
        <taxon>Alveolata</taxon>
        <taxon>Apicomplexa</taxon>
        <taxon>Aconoidasida</taxon>
        <taxon>Haemosporida</taxon>
        <taxon>Plasmodiidae</taxon>
        <taxon>Plasmodium</taxon>
        <taxon>Plasmodium (Plasmodium)</taxon>
    </lineage>
</organism>
<keyword evidence="3" id="KW-1185">Reference proteome</keyword>
<keyword evidence="1" id="KW-0472">Membrane</keyword>
<dbReference type="NCBIfam" id="TIGR01609">
    <property type="entry name" value="PF_unchar_267"/>
    <property type="match status" value="1"/>
</dbReference>
<accession>A0A0D9QLX3</accession>
<evidence type="ECO:0000256" key="1">
    <source>
        <dbReference type="SAM" id="Phobius"/>
    </source>
</evidence>
<proteinExistence type="predicted"/>
<sequence>MKCCSSLLDVNSEGNSGSYRANIPTLESSISPIKSRNKNITINAVTLFTNIIYLFLLLCTFQGSLEYRDVNKLSTESTQSYNGKATRITLRRNLAEENNNNVPGVPEENVLEPESATTQTFEFYNSNYPLEKDQLHEIESINELVESCEKKLNDILIDIRSRFVEFTEDMNHYWCDKMWKTTWYKYADNVHTDMIKNLKDPTITLDEKKNIVKILMQWCEEDFKYFLILLKAQWDLRDDPEHYLER</sequence>
<dbReference type="EMBL" id="KQ001687">
    <property type="protein sequence ID" value="KJP86716.1"/>
    <property type="molecule type" value="Genomic_DNA"/>
</dbReference>